<dbReference type="GO" id="GO:0016787">
    <property type="term" value="F:hydrolase activity"/>
    <property type="evidence" value="ECO:0007669"/>
    <property type="project" value="InterPro"/>
</dbReference>
<dbReference type="SUPFAM" id="SSF51556">
    <property type="entry name" value="Metallo-dependent hydrolases"/>
    <property type="match status" value="1"/>
</dbReference>
<dbReference type="GO" id="GO:0005737">
    <property type="term" value="C:cytoplasm"/>
    <property type="evidence" value="ECO:0007669"/>
    <property type="project" value="TreeGrafter"/>
</dbReference>
<dbReference type="InterPro" id="IPR032466">
    <property type="entry name" value="Metal_Hydrolase"/>
</dbReference>
<dbReference type="PANTHER" id="PTHR21240">
    <property type="entry name" value="2-AMINO-3-CARBOXYLMUCONATE-6-SEMIALDEHYDE DECARBOXYLASE"/>
    <property type="match status" value="1"/>
</dbReference>
<dbReference type="AlphaFoldDB" id="A0A1I4SBH3"/>
<evidence type="ECO:0000259" key="2">
    <source>
        <dbReference type="Pfam" id="PF04909"/>
    </source>
</evidence>
<dbReference type="STRING" id="39841.SAMN05660836_00874"/>
<dbReference type="InterPro" id="IPR006680">
    <property type="entry name" value="Amidohydro-rel"/>
</dbReference>
<dbReference type="GO" id="GO:0016831">
    <property type="term" value="F:carboxy-lyase activity"/>
    <property type="evidence" value="ECO:0007669"/>
    <property type="project" value="InterPro"/>
</dbReference>
<gene>
    <name evidence="3" type="ORF">SAMN05660836_00874</name>
</gene>
<dbReference type="GO" id="GO:0019748">
    <property type="term" value="P:secondary metabolic process"/>
    <property type="evidence" value="ECO:0007669"/>
    <property type="project" value="TreeGrafter"/>
</dbReference>
<proteinExistence type="predicted"/>
<dbReference type="Pfam" id="PF04909">
    <property type="entry name" value="Amidohydro_2"/>
    <property type="match status" value="1"/>
</dbReference>
<feature type="domain" description="Amidohydrolase-related" evidence="2">
    <location>
        <begin position="3"/>
        <end position="279"/>
    </location>
</feature>
<accession>A0A1I4SBH3</accession>
<dbReference type="RefSeq" id="WP_245735258.1">
    <property type="nucleotide sequence ID" value="NZ_FOUU01000002.1"/>
</dbReference>
<reference evidence="3 4" key="1">
    <citation type="submission" date="2016-10" db="EMBL/GenBank/DDBJ databases">
        <authorList>
            <person name="de Groot N.N."/>
        </authorList>
    </citation>
    <scope>NUCLEOTIDE SEQUENCE [LARGE SCALE GENOMIC DNA]</scope>
    <source>
        <strain evidence="3 4">DSM 9990</strain>
    </source>
</reference>
<evidence type="ECO:0000313" key="3">
    <source>
        <dbReference type="EMBL" id="SFM61876.1"/>
    </source>
</evidence>
<dbReference type="Gene3D" id="3.20.20.140">
    <property type="entry name" value="Metal-dependent hydrolases"/>
    <property type="match status" value="1"/>
</dbReference>
<dbReference type="PANTHER" id="PTHR21240:SF28">
    <property type="entry name" value="ISO-OROTATE DECARBOXYLASE (EUROFUNG)"/>
    <property type="match status" value="1"/>
</dbReference>
<evidence type="ECO:0000313" key="4">
    <source>
        <dbReference type="Proteomes" id="UP000199611"/>
    </source>
</evidence>
<organism evidence="3 4">
    <name type="scientific">Thermodesulforhabdus norvegica</name>
    <dbReference type="NCBI Taxonomy" id="39841"/>
    <lineage>
        <taxon>Bacteria</taxon>
        <taxon>Pseudomonadati</taxon>
        <taxon>Thermodesulfobacteriota</taxon>
        <taxon>Syntrophobacteria</taxon>
        <taxon>Syntrophobacterales</taxon>
        <taxon>Thermodesulforhabdaceae</taxon>
        <taxon>Thermodesulforhabdus</taxon>
    </lineage>
</organism>
<dbReference type="EMBL" id="FOUU01000002">
    <property type="protein sequence ID" value="SFM61876.1"/>
    <property type="molecule type" value="Genomic_DNA"/>
</dbReference>
<dbReference type="Proteomes" id="UP000199611">
    <property type="component" value="Unassembled WGS sequence"/>
</dbReference>
<evidence type="ECO:0000256" key="1">
    <source>
        <dbReference type="ARBA" id="ARBA00023239"/>
    </source>
</evidence>
<name>A0A1I4SBH3_9BACT</name>
<keyword evidence="1" id="KW-0456">Lyase</keyword>
<dbReference type="InterPro" id="IPR032465">
    <property type="entry name" value="ACMSD"/>
</dbReference>
<sequence>MIIDVHTHAFPPEVCRYREKYMENEWAFKTLYGHPRARMVTSEELVQAMDEHGVDMSFVFGFPWVDKELARRHNDYILESASKYPHRLIPLVCVNPARDYATQEVERCLKAGARGAGELAVYGNCDADALIERYRDIGEVTRRHGGFLLIHANEPVGHKYPGKAPQGLQFYYEVVKALPEIPVILAHWGGGLFFFELLKKEAKDILKNVYYDTAASPFLYDSRIYSIAAEILGANKILLGTDYPLLPPERYIKEMQESGIPEDRVRAISGGNALRILDFYRAHSG</sequence>
<keyword evidence="4" id="KW-1185">Reference proteome</keyword>
<protein>
    <recommendedName>
        <fullName evidence="2">Amidohydrolase-related domain-containing protein</fullName>
    </recommendedName>
</protein>